<comment type="caution">
    <text evidence="1">The sequence shown here is derived from an EMBL/GenBank/DDBJ whole genome shotgun (WGS) entry which is preliminary data.</text>
</comment>
<gene>
    <name evidence="1" type="ORF">CIB95_01980</name>
</gene>
<dbReference type="EMBL" id="NPIA01000001">
    <property type="protein sequence ID" value="OZM58363.1"/>
    <property type="molecule type" value="Genomic_DNA"/>
</dbReference>
<reference evidence="2" key="1">
    <citation type="submission" date="2017-08" db="EMBL/GenBank/DDBJ databases">
        <authorList>
            <person name="Huang Z."/>
        </authorList>
    </citation>
    <scope>NUCLEOTIDE SEQUENCE [LARGE SCALE GENOMIC DNA]</scope>
    <source>
        <strain evidence="2">SA5d-4</strain>
    </source>
</reference>
<reference evidence="1 2" key="2">
    <citation type="submission" date="2017-09" db="EMBL/GenBank/DDBJ databases">
        <title>Bacillus patelloidae sp. nov., isolated from the intestinal tract of a marine limpet.</title>
        <authorList>
            <person name="Liu R."/>
            <person name="Dong C."/>
            <person name="Shao Z."/>
        </authorList>
    </citation>
    <scope>NUCLEOTIDE SEQUENCE [LARGE SCALE GENOMIC DNA]</scope>
    <source>
        <strain evidence="1 2">SA5d-4</strain>
    </source>
</reference>
<protein>
    <submittedName>
        <fullName evidence="1">Uncharacterized protein</fullName>
    </submittedName>
</protein>
<dbReference type="RefSeq" id="WP_094921129.1">
    <property type="nucleotide sequence ID" value="NZ_NPIA01000001.1"/>
</dbReference>
<dbReference type="AlphaFoldDB" id="A0A263BX94"/>
<dbReference type="Proteomes" id="UP000217083">
    <property type="component" value="Unassembled WGS sequence"/>
</dbReference>
<evidence type="ECO:0000313" key="2">
    <source>
        <dbReference type="Proteomes" id="UP000217083"/>
    </source>
</evidence>
<name>A0A263BX94_9BACI</name>
<sequence length="71" mass="8524">MKEKKTLPDELLTVLQQLTMNGDIKMAGIALKLYLVRCWKMEGKEATELTRRWFRKHYPKHLAIYLKKRYG</sequence>
<keyword evidence="2" id="KW-1185">Reference proteome</keyword>
<accession>A0A263BX94</accession>
<evidence type="ECO:0000313" key="1">
    <source>
        <dbReference type="EMBL" id="OZM58363.1"/>
    </source>
</evidence>
<organism evidence="1 2">
    <name type="scientific">Lottiidibacillus patelloidae</name>
    <dbReference type="NCBI Taxonomy" id="2670334"/>
    <lineage>
        <taxon>Bacteria</taxon>
        <taxon>Bacillati</taxon>
        <taxon>Bacillota</taxon>
        <taxon>Bacilli</taxon>
        <taxon>Bacillales</taxon>
        <taxon>Bacillaceae</taxon>
        <taxon>Lottiidibacillus</taxon>
    </lineage>
</organism>
<proteinExistence type="predicted"/>